<evidence type="ECO:0000313" key="3">
    <source>
        <dbReference type="Proteomes" id="UP000775213"/>
    </source>
</evidence>
<dbReference type="AlphaFoldDB" id="A0AAV7HEK8"/>
<sequence length="62" mass="7184">MDVPNYSLKNQYLIVIATMALHNSVNYYSTILLIYHQNIILIGHESRGKIKLETFEIKFGTI</sequence>
<gene>
    <name evidence="2" type="ORF">IEQ34_004684</name>
</gene>
<dbReference type="EMBL" id="JAGFBR010000005">
    <property type="protein sequence ID" value="KAH0467446.1"/>
    <property type="molecule type" value="Genomic_DNA"/>
</dbReference>
<reference evidence="2 3" key="1">
    <citation type="journal article" date="2021" name="Hortic Res">
        <title>Chromosome-scale assembly of the Dendrobium chrysotoxum genome enhances the understanding of orchid evolution.</title>
        <authorList>
            <person name="Zhang Y."/>
            <person name="Zhang G.Q."/>
            <person name="Zhang D."/>
            <person name="Liu X.D."/>
            <person name="Xu X.Y."/>
            <person name="Sun W.H."/>
            <person name="Yu X."/>
            <person name="Zhu X."/>
            <person name="Wang Z.W."/>
            <person name="Zhao X."/>
            <person name="Zhong W.Y."/>
            <person name="Chen H."/>
            <person name="Yin W.L."/>
            <person name="Huang T."/>
            <person name="Niu S.C."/>
            <person name="Liu Z.J."/>
        </authorList>
    </citation>
    <scope>NUCLEOTIDE SEQUENCE [LARGE SCALE GENOMIC DNA]</scope>
    <source>
        <strain evidence="2">Lindl</strain>
    </source>
</reference>
<evidence type="ECO:0000256" key="1">
    <source>
        <dbReference type="SAM" id="Phobius"/>
    </source>
</evidence>
<name>A0AAV7HEK8_DENCH</name>
<keyword evidence="1" id="KW-0472">Membrane</keyword>
<comment type="caution">
    <text evidence="2">The sequence shown here is derived from an EMBL/GenBank/DDBJ whole genome shotgun (WGS) entry which is preliminary data.</text>
</comment>
<evidence type="ECO:0000313" key="2">
    <source>
        <dbReference type="EMBL" id="KAH0467446.1"/>
    </source>
</evidence>
<proteinExistence type="predicted"/>
<organism evidence="2 3">
    <name type="scientific">Dendrobium chrysotoxum</name>
    <name type="common">Orchid</name>
    <dbReference type="NCBI Taxonomy" id="161865"/>
    <lineage>
        <taxon>Eukaryota</taxon>
        <taxon>Viridiplantae</taxon>
        <taxon>Streptophyta</taxon>
        <taxon>Embryophyta</taxon>
        <taxon>Tracheophyta</taxon>
        <taxon>Spermatophyta</taxon>
        <taxon>Magnoliopsida</taxon>
        <taxon>Liliopsida</taxon>
        <taxon>Asparagales</taxon>
        <taxon>Orchidaceae</taxon>
        <taxon>Epidendroideae</taxon>
        <taxon>Malaxideae</taxon>
        <taxon>Dendrobiinae</taxon>
        <taxon>Dendrobium</taxon>
    </lineage>
</organism>
<accession>A0AAV7HEK8</accession>
<keyword evidence="1" id="KW-1133">Transmembrane helix</keyword>
<feature type="transmembrane region" description="Helical" evidence="1">
    <location>
        <begin position="12"/>
        <end position="35"/>
    </location>
</feature>
<keyword evidence="1" id="KW-0812">Transmembrane</keyword>
<dbReference type="Proteomes" id="UP000775213">
    <property type="component" value="Unassembled WGS sequence"/>
</dbReference>
<keyword evidence="3" id="KW-1185">Reference proteome</keyword>
<protein>
    <submittedName>
        <fullName evidence="2">Uncharacterized protein</fullName>
    </submittedName>
</protein>